<accession>A0A380JB34</accession>
<gene>
    <name evidence="5" type="primary">ssuB</name>
    <name evidence="5" type="ORF">NCTC11391_00167</name>
</gene>
<evidence type="ECO:0000256" key="2">
    <source>
        <dbReference type="ARBA" id="ARBA00022741"/>
    </source>
</evidence>
<evidence type="ECO:0000256" key="1">
    <source>
        <dbReference type="ARBA" id="ARBA00022448"/>
    </source>
</evidence>
<sequence length="280" mass="31983">MNLIEIDNLRKSFGTKDVLKGLDLDLETGKVYTLLGKNGAGKTTFISILLRLIKEDEGHVATNLNIKKEVGVVFQEDYFPKDITVSDLIKLQASFFHKKVDIDEQLENMGLEKEKNQKAGTLSGGQKRKLSFLLAILHDPKLLILDEPTAGMDYDSVEKFVQQIKKLKAEGKTILLITHDLYQIESFADYILLLNEGIFEENILVDDMFAEVLYEFPREMIKNDVPKEKLFYADGQSMVVNTFHTQELIAENGIINSESFKRRKQVVDIFKRISFVEGEK</sequence>
<keyword evidence="3 5" id="KW-0067">ATP-binding</keyword>
<evidence type="ECO:0000259" key="4">
    <source>
        <dbReference type="PROSITE" id="PS50893"/>
    </source>
</evidence>
<dbReference type="CDD" id="cd03230">
    <property type="entry name" value="ABC_DR_subfamily_A"/>
    <property type="match status" value="1"/>
</dbReference>
<dbReference type="PANTHER" id="PTHR42711">
    <property type="entry name" value="ABC TRANSPORTER ATP-BINDING PROTEIN"/>
    <property type="match status" value="1"/>
</dbReference>
<dbReference type="Proteomes" id="UP000254082">
    <property type="component" value="Unassembled WGS sequence"/>
</dbReference>
<keyword evidence="6" id="KW-1185">Reference proteome</keyword>
<dbReference type="PROSITE" id="PS00211">
    <property type="entry name" value="ABC_TRANSPORTER_1"/>
    <property type="match status" value="1"/>
</dbReference>
<dbReference type="PROSITE" id="PS50893">
    <property type="entry name" value="ABC_TRANSPORTER_2"/>
    <property type="match status" value="1"/>
</dbReference>
<keyword evidence="2" id="KW-0547">Nucleotide-binding</keyword>
<evidence type="ECO:0000313" key="5">
    <source>
        <dbReference type="EMBL" id="SUN35192.1"/>
    </source>
</evidence>
<keyword evidence="1" id="KW-0813">Transport</keyword>
<evidence type="ECO:0000256" key="3">
    <source>
        <dbReference type="ARBA" id="ARBA00022840"/>
    </source>
</evidence>
<dbReference type="InterPro" id="IPR027417">
    <property type="entry name" value="P-loop_NTPase"/>
</dbReference>
<protein>
    <submittedName>
        <fullName evidence="5">ABC transporter ATP-binding protein</fullName>
        <ecNumber evidence="5">3.6.3.-</ecNumber>
    </submittedName>
</protein>
<dbReference type="GO" id="GO:0005524">
    <property type="term" value="F:ATP binding"/>
    <property type="evidence" value="ECO:0007669"/>
    <property type="project" value="UniProtKB-KW"/>
</dbReference>
<dbReference type="InterPro" id="IPR003439">
    <property type="entry name" value="ABC_transporter-like_ATP-bd"/>
</dbReference>
<dbReference type="EMBL" id="UHFA01000002">
    <property type="protein sequence ID" value="SUN35192.1"/>
    <property type="molecule type" value="Genomic_DNA"/>
</dbReference>
<proteinExistence type="predicted"/>
<dbReference type="PANTHER" id="PTHR42711:SF17">
    <property type="entry name" value="ABC TRANSPORTER ATP-BINDING PROTEIN"/>
    <property type="match status" value="1"/>
</dbReference>
<dbReference type="InterPro" id="IPR050763">
    <property type="entry name" value="ABC_transporter_ATP-binding"/>
</dbReference>
<dbReference type="RefSeq" id="WP_002998840.1">
    <property type="nucleotide sequence ID" value="NZ_UHFA01000002.1"/>
</dbReference>
<evidence type="ECO:0000313" key="6">
    <source>
        <dbReference type="Proteomes" id="UP000254082"/>
    </source>
</evidence>
<dbReference type="SMART" id="SM00382">
    <property type="entry name" value="AAA"/>
    <property type="match status" value="1"/>
</dbReference>
<dbReference type="GO" id="GO:0016887">
    <property type="term" value="F:ATP hydrolysis activity"/>
    <property type="evidence" value="ECO:0007669"/>
    <property type="project" value="InterPro"/>
</dbReference>
<dbReference type="InterPro" id="IPR017871">
    <property type="entry name" value="ABC_transporter-like_CS"/>
</dbReference>
<keyword evidence="5" id="KW-0378">Hydrolase</keyword>
<name>A0A380JB34_STRDO</name>
<dbReference type="AlphaFoldDB" id="A0A380JB34"/>
<dbReference type="EC" id="3.6.3.-" evidence="5"/>
<reference evidence="5 6" key="1">
    <citation type="submission" date="2018-06" db="EMBL/GenBank/DDBJ databases">
        <authorList>
            <consortium name="Pathogen Informatics"/>
            <person name="Doyle S."/>
        </authorList>
    </citation>
    <scope>NUCLEOTIDE SEQUENCE [LARGE SCALE GENOMIC DNA]</scope>
    <source>
        <strain evidence="6">NCTC 11391</strain>
    </source>
</reference>
<feature type="domain" description="ABC transporter" evidence="4">
    <location>
        <begin position="4"/>
        <end position="221"/>
    </location>
</feature>
<dbReference type="OrthoDB" id="9805856at2"/>
<dbReference type="Gene3D" id="3.40.50.300">
    <property type="entry name" value="P-loop containing nucleotide triphosphate hydrolases"/>
    <property type="match status" value="1"/>
</dbReference>
<dbReference type="SUPFAM" id="SSF52540">
    <property type="entry name" value="P-loop containing nucleoside triphosphate hydrolases"/>
    <property type="match status" value="1"/>
</dbReference>
<dbReference type="InterPro" id="IPR003593">
    <property type="entry name" value="AAA+_ATPase"/>
</dbReference>
<dbReference type="Pfam" id="PF00005">
    <property type="entry name" value="ABC_tran"/>
    <property type="match status" value="1"/>
</dbReference>
<organism evidence="5 6">
    <name type="scientific">Streptococcus downei MFe28</name>
    <dbReference type="NCBI Taxonomy" id="764290"/>
    <lineage>
        <taxon>Bacteria</taxon>
        <taxon>Bacillati</taxon>
        <taxon>Bacillota</taxon>
        <taxon>Bacilli</taxon>
        <taxon>Lactobacillales</taxon>
        <taxon>Streptococcaceae</taxon>
        <taxon>Streptococcus</taxon>
    </lineage>
</organism>